<protein>
    <submittedName>
        <fullName evidence="3">4284bf69-5a73-4fdb-8689-50774768d1c3</fullName>
    </submittedName>
</protein>
<feature type="signal peptide" evidence="2">
    <location>
        <begin position="1"/>
        <end position="17"/>
    </location>
</feature>
<feature type="compositionally biased region" description="Basic residues" evidence="1">
    <location>
        <begin position="206"/>
        <end position="223"/>
    </location>
</feature>
<reference evidence="3 4" key="1">
    <citation type="submission" date="2018-04" db="EMBL/GenBank/DDBJ databases">
        <authorList>
            <person name="Huttner S."/>
            <person name="Dainat J."/>
        </authorList>
    </citation>
    <scope>NUCLEOTIDE SEQUENCE [LARGE SCALE GENOMIC DNA]</scope>
</reference>
<sequence>MLCGLPILISPFLIALARDRADFGHDPEYMQKLATQILRFHRAIPDKDKPAGFAHNLRVRRIKGAIAKALKKYQETGMITASRVPTPIEILAIRYVSPKGEGNPSINAMLAELGMAHFNNARMADAVSGIAHATSTTNGRSLKAMEADVAANKGATKDLLKWATKNNTRINVTPPTAGAAATGTTTTKRKRVAVVDDAAQETPTRSGKRARRAPTTTTRKHSTKPSTKPSKKDQDKGDESDSSVDLRKWDK</sequence>
<evidence type="ECO:0000256" key="1">
    <source>
        <dbReference type="SAM" id="MobiDB-lite"/>
    </source>
</evidence>
<organism evidence="3 4">
    <name type="scientific">Thermothielavioides terrestris</name>
    <dbReference type="NCBI Taxonomy" id="2587410"/>
    <lineage>
        <taxon>Eukaryota</taxon>
        <taxon>Fungi</taxon>
        <taxon>Dikarya</taxon>
        <taxon>Ascomycota</taxon>
        <taxon>Pezizomycotina</taxon>
        <taxon>Sordariomycetes</taxon>
        <taxon>Sordariomycetidae</taxon>
        <taxon>Sordariales</taxon>
        <taxon>Chaetomiaceae</taxon>
        <taxon>Thermothielavioides</taxon>
    </lineage>
</organism>
<feature type="chain" id="PRO_5018993051" evidence="2">
    <location>
        <begin position="18"/>
        <end position="251"/>
    </location>
</feature>
<dbReference type="EMBL" id="OUUZ01000008">
    <property type="protein sequence ID" value="SPQ20814.1"/>
    <property type="molecule type" value="Genomic_DNA"/>
</dbReference>
<feature type="region of interest" description="Disordered" evidence="1">
    <location>
        <begin position="169"/>
        <end position="251"/>
    </location>
</feature>
<keyword evidence="2" id="KW-0732">Signal</keyword>
<accession>A0A446BE88</accession>
<evidence type="ECO:0000256" key="2">
    <source>
        <dbReference type="SAM" id="SignalP"/>
    </source>
</evidence>
<gene>
    <name evidence="3" type="ORF">TT172_LOCUS3233</name>
</gene>
<evidence type="ECO:0000313" key="4">
    <source>
        <dbReference type="Proteomes" id="UP000289323"/>
    </source>
</evidence>
<proteinExistence type="predicted"/>
<evidence type="ECO:0000313" key="3">
    <source>
        <dbReference type="EMBL" id="SPQ20814.1"/>
    </source>
</evidence>
<feature type="compositionally biased region" description="Basic and acidic residues" evidence="1">
    <location>
        <begin position="230"/>
        <end position="251"/>
    </location>
</feature>
<feature type="compositionally biased region" description="Low complexity" evidence="1">
    <location>
        <begin position="172"/>
        <end position="186"/>
    </location>
</feature>
<dbReference type="Proteomes" id="UP000289323">
    <property type="component" value="Unassembled WGS sequence"/>
</dbReference>
<dbReference type="AlphaFoldDB" id="A0A446BE88"/>
<name>A0A446BE88_9PEZI</name>